<dbReference type="Pfam" id="PF00018">
    <property type="entry name" value="SH3_1"/>
    <property type="match status" value="2"/>
</dbReference>
<dbReference type="GO" id="GO:0010008">
    <property type="term" value="C:endosome membrane"/>
    <property type="evidence" value="ECO:0007669"/>
    <property type="project" value="UniProtKB-SubCell"/>
</dbReference>
<evidence type="ECO:0000256" key="9">
    <source>
        <dbReference type="ARBA" id="ARBA00022583"/>
    </source>
</evidence>
<dbReference type="OrthoDB" id="26539at2759"/>
<dbReference type="Gene3D" id="1.10.150.50">
    <property type="entry name" value="Transcription Factor, Ets-1"/>
    <property type="match status" value="1"/>
</dbReference>
<dbReference type="GO" id="GO:0005886">
    <property type="term" value="C:plasma membrane"/>
    <property type="evidence" value="ECO:0007669"/>
    <property type="project" value="UniProtKB-SubCell"/>
</dbReference>
<comment type="similarity">
    <text evidence="4">Belongs to the SLA1 family.</text>
</comment>
<dbReference type="Gene3D" id="2.30.30.40">
    <property type="entry name" value="SH3 Domains"/>
    <property type="match status" value="3"/>
</dbReference>
<feature type="region of interest" description="Disordered" evidence="16">
    <location>
        <begin position="574"/>
        <end position="614"/>
    </location>
</feature>
<dbReference type="CDD" id="cd11774">
    <property type="entry name" value="SH3_Sla1p_2"/>
    <property type="match status" value="1"/>
</dbReference>
<keyword evidence="10" id="KW-0677">Repeat</keyword>
<dbReference type="GO" id="GO:0043130">
    <property type="term" value="F:ubiquitin binding"/>
    <property type="evidence" value="ECO:0007669"/>
    <property type="project" value="InterPro"/>
</dbReference>
<dbReference type="Proteomes" id="UP000094801">
    <property type="component" value="Unassembled WGS sequence"/>
</dbReference>
<evidence type="ECO:0000256" key="2">
    <source>
        <dbReference type="ARBA" id="ARBA00004134"/>
    </source>
</evidence>
<keyword evidence="14" id="KW-0206">Cytoskeleton</keyword>
<feature type="compositionally biased region" description="Low complexity" evidence="16">
    <location>
        <begin position="404"/>
        <end position="429"/>
    </location>
</feature>
<dbReference type="STRING" id="983967.A0A1E4T0G6"/>
<feature type="compositionally biased region" description="Low complexity" evidence="16">
    <location>
        <begin position="1077"/>
        <end position="1112"/>
    </location>
</feature>
<keyword evidence="9" id="KW-0254">Endocytosis</keyword>
<evidence type="ECO:0000256" key="15">
    <source>
        <dbReference type="PROSITE-ProRule" id="PRU00192"/>
    </source>
</evidence>
<feature type="region of interest" description="Disordered" evidence="16">
    <location>
        <begin position="793"/>
        <end position="815"/>
    </location>
</feature>
<dbReference type="EMBL" id="KV453853">
    <property type="protein sequence ID" value="ODV85243.1"/>
    <property type="molecule type" value="Genomic_DNA"/>
</dbReference>
<evidence type="ECO:0000256" key="1">
    <source>
        <dbReference type="ARBA" id="ARBA00004125"/>
    </source>
</evidence>
<dbReference type="InterPro" id="IPR035821">
    <property type="entry name" value="Sla1_SH3_3"/>
</dbReference>
<dbReference type="InterPro" id="IPR056996">
    <property type="entry name" value="PH_SLA1"/>
</dbReference>
<dbReference type="PRINTS" id="PR00452">
    <property type="entry name" value="SH3DOMAIN"/>
</dbReference>
<feature type="compositionally biased region" description="Polar residues" evidence="16">
    <location>
        <begin position="201"/>
        <end position="213"/>
    </location>
</feature>
<dbReference type="Pfam" id="PF03983">
    <property type="entry name" value="SHD1"/>
    <property type="match status" value="1"/>
</dbReference>
<evidence type="ECO:0000256" key="14">
    <source>
        <dbReference type="ARBA" id="ARBA00023212"/>
    </source>
</evidence>
<feature type="compositionally biased region" description="Low complexity" evidence="16">
    <location>
        <begin position="603"/>
        <end position="614"/>
    </location>
</feature>
<dbReference type="AlphaFoldDB" id="A0A1E4T0G6"/>
<dbReference type="CDD" id="cd22249">
    <property type="entry name" value="UDM1_RNF168_RNF169-like"/>
    <property type="match status" value="1"/>
</dbReference>
<keyword evidence="13" id="KW-0009">Actin-binding</keyword>
<evidence type="ECO:0000259" key="17">
    <source>
        <dbReference type="PROSITE" id="PS50002"/>
    </source>
</evidence>
<evidence type="ECO:0000256" key="3">
    <source>
        <dbReference type="ARBA" id="ARBA00004413"/>
    </source>
</evidence>
<keyword evidence="12" id="KW-0472">Membrane</keyword>
<reference evidence="19" key="1">
    <citation type="submission" date="2016-04" db="EMBL/GenBank/DDBJ databases">
        <title>Comparative genomics of biotechnologically important yeasts.</title>
        <authorList>
            <consortium name="DOE Joint Genome Institute"/>
            <person name="Riley R."/>
            <person name="Haridas S."/>
            <person name="Wolfe K.H."/>
            <person name="Lopes M.R."/>
            <person name="Hittinger C.T."/>
            <person name="Goker M."/>
            <person name="Salamov A."/>
            <person name="Wisecaver J."/>
            <person name="Long T.M."/>
            <person name="Aerts A.L."/>
            <person name="Barry K."/>
            <person name="Choi C."/>
            <person name="Clum A."/>
            <person name="Coughlan A.Y."/>
            <person name="Deshpande S."/>
            <person name="Douglass A.P."/>
            <person name="Hanson S.J."/>
            <person name="Klenk H.-P."/>
            <person name="Labutti K."/>
            <person name="Lapidus A."/>
            <person name="Lindquist E."/>
            <person name="Lipzen A."/>
            <person name="Meier-Kolthoff J.P."/>
            <person name="Ohm R.A."/>
            <person name="Otillar R.P."/>
            <person name="Pangilinan J."/>
            <person name="Peng Y."/>
            <person name="Rokas A."/>
            <person name="Rosa C.A."/>
            <person name="Scheuner C."/>
            <person name="Sibirny A.A."/>
            <person name="Slot J.C."/>
            <person name="Stielow J.B."/>
            <person name="Sun H."/>
            <person name="Kurtzman C.P."/>
            <person name="Blackwell M."/>
            <person name="Grigoriev I.V."/>
            <person name="Jeffries T.W."/>
        </authorList>
    </citation>
    <scope>NUCLEOTIDE SEQUENCE [LARGE SCALE GENOMIC DNA]</scope>
    <source>
        <strain evidence="19">NRRL YB-2248</strain>
    </source>
</reference>
<feature type="compositionally biased region" description="Low complexity" evidence="16">
    <location>
        <begin position="1121"/>
        <end position="1143"/>
    </location>
</feature>
<evidence type="ECO:0000256" key="7">
    <source>
        <dbReference type="ARBA" id="ARBA00022475"/>
    </source>
</evidence>
<dbReference type="InterPro" id="IPR001452">
    <property type="entry name" value="SH3_domain"/>
</dbReference>
<sequence>MSSPFIGVCVALYEYQAQNDEELSLQEGDLLYLLEKSDVDDWWKVKKRVVDADVEEPAGLVPSTYVEASKPVNQAVALYDYDKQTEEELTFTEGTIFEVYDNSDPNWILVGVNNDQFGFVPSNYINIGPQQQQQQQAAAISSIPVNNFPPPPQRYDRQQSVPTSTELEAPTPQTPSRPSAIDSPIHDDYDEAPPPMPSRPRGNTATSGRSYASSYDEPVHQQGQGSSENPDDFYKDDFFTWPVHEIDGRKKKKATLAIGNSSIFITPEGSSSARQWSITDLTSYNSEKKHLFLDFKHPSASYELHTGSKDSSEAIVSILADLKGMASMGALKDVKEASIPPTIKKHGKILYDFEAASPDELTCYEGDTVLIINDKKSKEWWMVESLETGEQGVIPSNYIKVVSNKDSGSSSSSKMKSLFTRRSSSSSLSPKKKKSRDRELERDREKKDRQLQREKEELEFQKRLQQKREMELREREQRNREQRERIRRNDDRTREKNMSKSSKSHDASLPNPHRVRTWIDRSGAFKVEAEFLGCSDGKIHLHKVNGVKIAVSAAKLSTEDLEYVERVTGMSLESYKSTKRSSSSRAGPSSPTNVVSSPPPAPSTTSAPSSSSAPPFNERLYEYWFNFFVSCGVDANVCERYARNFSNEQMDESILSEITTSLMRTLGLREGDILRVNKHLDAKFHRIPDTSATSNGNANANAGSGGLFSGADGTLKSNKTGNANEQINTDQLNKQQFDDDAWALKPARSHTDAKSVTPQLTGSIQDLVNIKPIEATKTGNSVQQQQLPIKPVTTTSSALDSTTTTATMQPQKTNGTMMGQMTGAMMPMPTGFMPITMIPMMTGQATGMMGLQPTGLMMNKTGQLTTGFPMTSFGQQQKTGGGMNLLPLATGSMPLTSFGQIQKTGGGFGSMPITSFGAGLPQPTGGLISLQPTGLTINKTGLMGQQQQPITSFGQPQPQTIIPLQQPTGVQLNSMFPSMQPTMKTGGGFIPQQQMQQPIMKTGGFIPQSNFGTAMMTGGLQQQQQQPMTSFGVSNPMNSFGGMGQQTGTTPMTSFGGGQPTGGYGMNQLNNMFQQTSISQPQPQPQQTGFMNMNTGYQQQQQQQPQQQQQMNGFGGGMQTGGFNSFNPQQQQQQQMQMQSFQPLASQPTGLGFGNAPNTSFGVGGGLQSQQTGRRANLANATADNPFGF</sequence>
<keyword evidence="6 15" id="KW-0728">SH3 domain</keyword>
<evidence type="ECO:0000256" key="11">
    <source>
        <dbReference type="ARBA" id="ARBA00022753"/>
    </source>
</evidence>
<dbReference type="InterPro" id="IPR013761">
    <property type="entry name" value="SAM/pointed_sf"/>
</dbReference>
<dbReference type="GO" id="GO:0006897">
    <property type="term" value="P:endocytosis"/>
    <property type="evidence" value="ECO:0007669"/>
    <property type="project" value="UniProtKB-KW"/>
</dbReference>
<feature type="region of interest" description="Disordered" evidence="16">
    <location>
        <begin position="1077"/>
        <end position="1189"/>
    </location>
</feature>
<dbReference type="GO" id="GO:0030674">
    <property type="term" value="F:protein-macromolecule adaptor activity"/>
    <property type="evidence" value="ECO:0007669"/>
    <property type="project" value="InterPro"/>
</dbReference>
<feature type="compositionally biased region" description="Low complexity" evidence="16">
    <location>
        <begin position="574"/>
        <end position="596"/>
    </location>
</feature>
<dbReference type="CDD" id="cd11773">
    <property type="entry name" value="SH3_Sla1p_1"/>
    <property type="match status" value="1"/>
</dbReference>
<evidence type="ECO:0000256" key="12">
    <source>
        <dbReference type="ARBA" id="ARBA00023136"/>
    </source>
</evidence>
<dbReference type="PROSITE" id="PS50002">
    <property type="entry name" value="SH3"/>
    <property type="match status" value="3"/>
</dbReference>
<evidence type="ECO:0000256" key="8">
    <source>
        <dbReference type="ARBA" id="ARBA00022490"/>
    </source>
</evidence>
<evidence type="ECO:0000256" key="16">
    <source>
        <dbReference type="SAM" id="MobiDB-lite"/>
    </source>
</evidence>
<evidence type="ECO:0000313" key="18">
    <source>
        <dbReference type="EMBL" id="ODV85243.1"/>
    </source>
</evidence>
<accession>A0A1E4T0G6</accession>
<dbReference type="SMART" id="SM00326">
    <property type="entry name" value="SH3"/>
    <property type="match status" value="3"/>
</dbReference>
<keyword evidence="7" id="KW-1003">Cell membrane</keyword>
<keyword evidence="19" id="KW-1185">Reference proteome</keyword>
<feature type="compositionally biased region" description="Polar residues" evidence="16">
    <location>
        <begin position="1168"/>
        <end position="1183"/>
    </location>
</feature>
<keyword evidence="8" id="KW-0963">Cytoplasm</keyword>
<dbReference type="Pfam" id="PF24081">
    <property type="entry name" value="PH_SLA1"/>
    <property type="match status" value="1"/>
</dbReference>
<proteinExistence type="inferred from homology"/>
<comment type="subcellular location">
    <subcellularLocation>
        <location evidence="3">Cell membrane</location>
        <topology evidence="3">Peripheral membrane protein</topology>
        <orientation evidence="3">Cytoplasmic side</orientation>
    </subcellularLocation>
    <subcellularLocation>
        <location evidence="2">Cytoplasm</location>
        <location evidence="2">Cytoskeleton</location>
        <location evidence="2">Actin patch</location>
    </subcellularLocation>
    <subcellularLocation>
        <location evidence="1">Endosome membrane</location>
        <topology evidence="1">Peripheral membrane protein</topology>
        <orientation evidence="1">Cytoplasmic side</orientation>
    </subcellularLocation>
</comment>
<protein>
    <recommendedName>
        <fullName evidence="5">Actin cytoskeleton-regulatory complex protein SLA1</fullName>
    </recommendedName>
</protein>
<feature type="domain" description="SH3" evidence="17">
    <location>
        <begin position="4"/>
        <end position="71"/>
    </location>
</feature>
<dbReference type="Pfam" id="PF14604">
    <property type="entry name" value="SH3_9"/>
    <property type="match status" value="1"/>
</dbReference>
<dbReference type="InterPro" id="IPR007131">
    <property type="entry name" value="SHD1"/>
</dbReference>
<name>A0A1E4T0G6_9ASCO</name>
<organism evidence="18 19">
    <name type="scientific">[Candida] arabinofermentans NRRL YB-2248</name>
    <dbReference type="NCBI Taxonomy" id="983967"/>
    <lineage>
        <taxon>Eukaryota</taxon>
        <taxon>Fungi</taxon>
        <taxon>Dikarya</taxon>
        <taxon>Ascomycota</taxon>
        <taxon>Saccharomycotina</taxon>
        <taxon>Pichiomycetes</taxon>
        <taxon>Pichiales</taxon>
        <taxon>Pichiaceae</taxon>
        <taxon>Ogataea</taxon>
        <taxon>Ogataea/Candida clade</taxon>
    </lineage>
</organism>
<evidence type="ECO:0000256" key="4">
    <source>
        <dbReference type="ARBA" id="ARBA00007948"/>
    </source>
</evidence>
<dbReference type="PANTHER" id="PTHR15735:SF19">
    <property type="entry name" value="ACTIN CYTOSKELETON-REGULATORY COMPLEX PROTEIN SLA1"/>
    <property type="match status" value="1"/>
</dbReference>
<evidence type="ECO:0000256" key="6">
    <source>
        <dbReference type="ARBA" id="ARBA00022443"/>
    </source>
</evidence>
<dbReference type="GO" id="GO:0030479">
    <property type="term" value="C:actin cortical patch"/>
    <property type="evidence" value="ECO:0007669"/>
    <property type="project" value="UniProtKB-SubCell"/>
</dbReference>
<dbReference type="PANTHER" id="PTHR15735">
    <property type="entry name" value="FCH AND DOUBLE SH3 DOMAINS PROTEIN"/>
    <property type="match status" value="1"/>
</dbReference>
<gene>
    <name evidence="18" type="ORF">CANARDRAFT_28517</name>
</gene>
<dbReference type="InterPro" id="IPR035800">
    <property type="entry name" value="Sla1_SH3_1"/>
</dbReference>
<dbReference type="Gene3D" id="2.30.30.700">
    <property type="entry name" value="SLA1 homology domain 1"/>
    <property type="match status" value="1"/>
</dbReference>
<feature type="region of interest" description="Disordered" evidence="16">
    <location>
        <begin position="130"/>
        <end position="233"/>
    </location>
</feature>
<dbReference type="InterPro" id="IPR036028">
    <property type="entry name" value="SH3-like_dom_sf"/>
</dbReference>
<evidence type="ECO:0000256" key="13">
    <source>
        <dbReference type="ARBA" id="ARBA00023203"/>
    </source>
</evidence>
<feature type="domain" description="SH3" evidence="17">
    <location>
        <begin position="342"/>
        <end position="404"/>
    </location>
</feature>
<evidence type="ECO:0000313" key="19">
    <source>
        <dbReference type="Proteomes" id="UP000094801"/>
    </source>
</evidence>
<dbReference type="CDD" id="cd11775">
    <property type="entry name" value="SH3_Sla1p_3"/>
    <property type="match status" value="1"/>
</dbReference>
<evidence type="ECO:0000256" key="5">
    <source>
        <dbReference type="ARBA" id="ARBA00020357"/>
    </source>
</evidence>
<keyword evidence="11" id="KW-0967">Endosome</keyword>
<feature type="compositionally biased region" description="Basic and acidic residues" evidence="16">
    <location>
        <begin position="436"/>
        <end position="506"/>
    </location>
</feature>
<dbReference type="SUPFAM" id="SSF50044">
    <property type="entry name" value="SH3-domain"/>
    <property type="match status" value="3"/>
</dbReference>
<feature type="domain" description="SH3" evidence="17">
    <location>
        <begin position="72"/>
        <end position="130"/>
    </location>
</feature>
<feature type="region of interest" description="Disordered" evidence="16">
    <location>
        <begin position="402"/>
        <end position="514"/>
    </location>
</feature>
<dbReference type="GO" id="GO:0003779">
    <property type="term" value="F:actin binding"/>
    <property type="evidence" value="ECO:0007669"/>
    <property type="project" value="UniProtKB-KW"/>
</dbReference>
<evidence type="ECO:0000256" key="10">
    <source>
        <dbReference type="ARBA" id="ARBA00022737"/>
    </source>
</evidence>
<feature type="compositionally biased region" description="Low complexity" evidence="16">
    <location>
        <begin position="130"/>
        <end position="139"/>
    </location>
</feature>
<dbReference type="FunFam" id="2.30.30.700:FF:000001">
    <property type="entry name" value="Actin cytoskeleton-regulatory complex protein SLA1"/>
    <property type="match status" value="1"/>
</dbReference>
<dbReference type="GO" id="GO:0042802">
    <property type="term" value="F:identical protein binding"/>
    <property type="evidence" value="ECO:0007669"/>
    <property type="project" value="InterPro"/>
</dbReference>